<dbReference type="InterPro" id="IPR027417">
    <property type="entry name" value="P-loop_NTPase"/>
</dbReference>
<dbReference type="GO" id="GO:0005524">
    <property type="term" value="F:ATP binding"/>
    <property type="evidence" value="ECO:0007669"/>
    <property type="project" value="InterPro"/>
</dbReference>
<proteinExistence type="predicted"/>
<dbReference type="Proteomes" id="UP000307943">
    <property type="component" value="Unassembled WGS sequence"/>
</dbReference>
<accession>A0A5C4TI09</accession>
<dbReference type="GO" id="GO:0016740">
    <property type="term" value="F:transferase activity"/>
    <property type="evidence" value="ECO:0007669"/>
    <property type="project" value="InterPro"/>
</dbReference>
<protein>
    <submittedName>
        <fullName evidence="3">Chemotaxis protein</fullName>
    </submittedName>
</protein>
<reference evidence="3 4" key="1">
    <citation type="submission" date="2019-05" db="EMBL/GenBank/DDBJ databases">
        <title>We sequenced the genome of Paenibacillus hemerocallicola KCTC 33185 for further insight into its adaptation and study the phylogeny of Paenibacillus.</title>
        <authorList>
            <person name="Narsing Rao M.P."/>
        </authorList>
    </citation>
    <scope>NUCLEOTIDE SEQUENCE [LARGE SCALE GENOMIC DNA]</scope>
    <source>
        <strain evidence="3 4">KCTC 33185</strain>
    </source>
</reference>
<dbReference type="OrthoDB" id="9811101at2"/>
<evidence type="ECO:0000313" key="4">
    <source>
        <dbReference type="Proteomes" id="UP000307943"/>
    </source>
</evidence>
<comment type="caution">
    <text evidence="3">The sequence shown here is derived from an EMBL/GenBank/DDBJ whole genome shotgun (WGS) entry which is preliminary data.</text>
</comment>
<gene>
    <name evidence="3" type="ORF">FE784_00135</name>
</gene>
<dbReference type="InterPro" id="IPR012853">
    <property type="entry name" value="CPT"/>
</dbReference>
<feature type="binding site" evidence="2">
    <location>
        <begin position="10"/>
        <end position="17"/>
    </location>
    <ligand>
        <name>ATP</name>
        <dbReference type="ChEBI" id="CHEBI:30616"/>
    </ligand>
</feature>
<dbReference type="RefSeq" id="WP_139600087.1">
    <property type="nucleotide sequence ID" value="NZ_VDCQ01000001.1"/>
</dbReference>
<dbReference type="PIRSF" id="PIRSF007531">
    <property type="entry name" value="CPT"/>
    <property type="match status" value="1"/>
</dbReference>
<evidence type="ECO:0000256" key="1">
    <source>
        <dbReference type="PIRSR" id="PIRSR007531-1"/>
    </source>
</evidence>
<keyword evidence="4" id="KW-1185">Reference proteome</keyword>
<dbReference type="EMBL" id="VDCQ01000001">
    <property type="protein sequence ID" value="TNJ68110.1"/>
    <property type="molecule type" value="Genomic_DNA"/>
</dbReference>
<dbReference type="AlphaFoldDB" id="A0A5C4TI09"/>
<feature type="active site" evidence="1">
    <location>
        <position position="37"/>
    </location>
</feature>
<evidence type="ECO:0000313" key="3">
    <source>
        <dbReference type="EMBL" id="TNJ68110.1"/>
    </source>
</evidence>
<dbReference type="Gene3D" id="3.40.50.300">
    <property type="entry name" value="P-loop containing nucleotide triphosphate hydrolases"/>
    <property type="match status" value="1"/>
</dbReference>
<dbReference type="SUPFAM" id="SSF52540">
    <property type="entry name" value="P-loop containing nucleoside triphosphate hydrolases"/>
    <property type="match status" value="1"/>
</dbReference>
<sequence>MGGTIIYLNGTSSAGKTTLSKQLLDVLPEKYYYLSLDQYNHQIGNMFAGLLGLDPKNKDIDYAKGKRLLSRPSMELMYQAIQVMSELGMNVIVDDVLINKLWLNRCVELLADHPVYFIKVNCPIEELERRERSRGDRTIGKARSQYDTIHHHGKYDLEVNTYESSIMVCAEHIIKYIYKDRSEPRAFKELQRIREEAIIPLKGENL</sequence>
<dbReference type="Pfam" id="PF07931">
    <property type="entry name" value="CPT"/>
    <property type="match status" value="1"/>
</dbReference>
<name>A0A5C4TI09_9BACL</name>
<evidence type="ECO:0000256" key="2">
    <source>
        <dbReference type="PIRSR" id="PIRSR007531-2"/>
    </source>
</evidence>
<organism evidence="3 4">
    <name type="scientific">Paenibacillus hemerocallicola</name>
    <dbReference type="NCBI Taxonomy" id="1172614"/>
    <lineage>
        <taxon>Bacteria</taxon>
        <taxon>Bacillati</taxon>
        <taxon>Bacillota</taxon>
        <taxon>Bacilli</taxon>
        <taxon>Bacillales</taxon>
        <taxon>Paenibacillaceae</taxon>
        <taxon>Paenibacillus</taxon>
    </lineage>
</organism>